<feature type="region of interest" description="Disordered" evidence="14">
    <location>
        <begin position="27"/>
        <end position="57"/>
    </location>
</feature>
<gene>
    <name evidence="16" type="ORF">DICPUDRAFT_29443</name>
</gene>
<evidence type="ECO:0000256" key="13">
    <source>
        <dbReference type="RuleBase" id="RU000304"/>
    </source>
</evidence>
<dbReference type="OrthoDB" id="15247at2759"/>
<dbReference type="FunCoup" id="F0ZDP6">
    <property type="interactions" value="95"/>
</dbReference>
<dbReference type="Gene3D" id="1.10.510.10">
    <property type="entry name" value="Transferase(Phosphotransferase) domain 1"/>
    <property type="match status" value="1"/>
</dbReference>
<evidence type="ECO:0000256" key="9">
    <source>
        <dbReference type="ARBA" id="ARBA00037982"/>
    </source>
</evidence>
<evidence type="ECO:0000313" key="16">
    <source>
        <dbReference type="EMBL" id="EGC37955.1"/>
    </source>
</evidence>
<dbReference type="GeneID" id="10503138"/>
<dbReference type="Pfam" id="PF00069">
    <property type="entry name" value="Pkinase"/>
    <property type="match status" value="1"/>
</dbReference>
<dbReference type="FunFam" id="3.30.200.20:FF:001539">
    <property type="entry name" value="Probable protein kinase DDB_G0291842"/>
    <property type="match status" value="1"/>
</dbReference>
<feature type="compositionally biased region" description="Low complexity" evidence="14">
    <location>
        <begin position="40"/>
        <end position="57"/>
    </location>
</feature>
<comment type="similarity">
    <text evidence="9">Belongs to the protein kinase superfamily. Ser/Thr protein kinase family. GCN2 subfamily.</text>
</comment>
<evidence type="ECO:0000256" key="12">
    <source>
        <dbReference type="PROSITE-ProRule" id="PRU10141"/>
    </source>
</evidence>
<comment type="catalytic activity">
    <reaction evidence="11">
        <text>L-seryl-[protein] + ATP = O-phospho-L-seryl-[protein] + ADP + H(+)</text>
        <dbReference type="Rhea" id="RHEA:17989"/>
        <dbReference type="Rhea" id="RHEA-COMP:9863"/>
        <dbReference type="Rhea" id="RHEA-COMP:11604"/>
        <dbReference type="ChEBI" id="CHEBI:15378"/>
        <dbReference type="ChEBI" id="CHEBI:29999"/>
        <dbReference type="ChEBI" id="CHEBI:30616"/>
        <dbReference type="ChEBI" id="CHEBI:83421"/>
        <dbReference type="ChEBI" id="CHEBI:456216"/>
        <dbReference type="EC" id="2.7.11.1"/>
    </reaction>
</comment>
<dbReference type="InterPro" id="IPR050339">
    <property type="entry name" value="CC_SR_Kinase"/>
</dbReference>
<keyword evidence="4" id="KW-0479">Metal-binding</keyword>
<dbReference type="GO" id="GO:0010972">
    <property type="term" value="P:negative regulation of G2/M transition of mitotic cell cycle"/>
    <property type="evidence" value="ECO:0000318"/>
    <property type="project" value="GO_Central"/>
</dbReference>
<evidence type="ECO:0000256" key="1">
    <source>
        <dbReference type="ARBA" id="ARBA00012513"/>
    </source>
</evidence>
<keyword evidence="8" id="KW-0460">Magnesium</keyword>
<dbReference type="GO" id="GO:0004674">
    <property type="term" value="F:protein serine/threonine kinase activity"/>
    <property type="evidence" value="ECO:0007669"/>
    <property type="project" value="UniProtKB-KW"/>
</dbReference>
<keyword evidence="2 13" id="KW-0723">Serine/threonine-protein kinase</keyword>
<dbReference type="AlphaFoldDB" id="F0ZDP6"/>
<dbReference type="InterPro" id="IPR008271">
    <property type="entry name" value="Ser/Thr_kinase_AS"/>
</dbReference>
<dbReference type="PROSITE" id="PS00107">
    <property type="entry name" value="PROTEIN_KINASE_ATP"/>
    <property type="match status" value="1"/>
</dbReference>
<evidence type="ECO:0000256" key="7">
    <source>
        <dbReference type="ARBA" id="ARBA00022840"/>
    </source>
</evidence>
<feature type="domain" description="Protein kinase" evidence="15">
    <location>
        <begin position="78"/>
        <end position="334"/>
    </location>
</feature>
<name>F0ZDP6_DICPU</name>
<sequence length="355" mass="40382">MRPLPDQSAFEDKSELVLKKVRIKESEDITPISSPRTPKTPKICPKTPTKTPLRTPTKNTTIHFLTQKKRTKSTSNDFDYLTEIGEGSFAKVFKAKGKMDNKLYAIKKSKRPIWETSERNQHIQEIENGMKLGFHNNIAQVLCAWEEGGHIYIQMELCERGNLKDALNLAVQEEGGAGKLPEYIIWQYLYDVAQGLAHVHEKGIMHLDIKPENLLFSNDGVLKIGDFGVCSSANEEKEGDEGDQVYMAPELLNDIRTPAADIFSLGITLYEMATNYNLPKKGQMWRNLREGKIPFPEDDDAIISDDLKNLILRMMDPDPAKRITIQGLLKIDKLQSLSCLKRSTSTLYRLQRKLF</sequence>
<dbReference type="PANTHER" id="PTHR11042">
    <property type="entry name" value="EUKARYOTIC TRANSLATION INITIATION FACTOR 2-ALPHA KINASE EIF2-ALPHA KINASE -RELATED"/>
    <property type="match status" value="1"/>
</dbReference>
<protein>
    <recommendedName>
        <fullName evidence="1">non-specific serine/threonine protein kinase</fullName>
        <ecNumber evidence="1">2.7.11.1</ecNumber>
    </recommendedName>
</protein>
<evidence type="ECO:0000256" key="11">
    <source>
        <dbReference type="ARBA" id="ARBA00048679"/>
    </source>
</evidence>
<keyword evidence="7 12" id="KW-0067">ATP-binding</keyword>
<dbReference type="InterPro" id="IPR017441">
    <property type="entry name" value="Protein_kinase_ATP_BS"/>
</dbReference>
<organism evidence="16 17">
    <name type="scientific">Dictyostelium purpureum</name>
    <name type="common">Slime mold</name>
    <dbReference type="NCBI Taxonomy" id="5786"/>
    <lineage>
        <taxon>Eukaryota</taxon>
        <taxon>Amoebozoa</taxon>
        <taxon>Evosea</taxon>
        <taxon>Eumycetozoa</taxon>
        <taxon>Dictyostelia</taxon>
        <taxon>Dictyosteliales</taxon>
        <taxon>Dictyosteliaceae</taxon>
        <taxon>Dictyostelium</taxon>
    </lineage>
</organism>
<dbReference type="KEGG" id="dpp:DICPUDRAFT_29443"/>
<keyword evidence="5 12" id="KW-0547">Nucleotide-binding</keyword>
<proteinExistence type="inferred from homology"/>
<dbReference type="RefSeq" id="XP_003285526.1">
    <property type="nucleotide sequence ID" value="XM_003285478.1"/>
</dbReference>
<evidence type="ECO:0000313" key="17">
    <source>
        <dbReference type="Proteomes" id="UP000001064"/>
    </source>
</evidence>
<dbReference type="PROSITE" id="PS00108">
    <property type="entry name" value="PROTEIN_KINASE_ST"/>
    <property type="match status" value="1"/>
</dbReference>
<evidence type="ECO:0000256" key="14">
    <source>
        <dbReference type="SAM" id="MobiDB-lite"/>
    </source>
</evidence>
<dbReference type="OMA" id="DRRYMSP"/>
<dbReference type="EMBL" id="GL870987">
    <property type="protein sequence ID" value="EGC37955.1"/>
    <property type="molecule type" value="Genomic_DNA"/>
</dbReference>
<evidence type="ECO:0000256" key="4">
    <source>
        <dbReference type="ARBA" id="ARBA00022723"/>
    </source>
</evidence>
<evidence type="ECO:0000259" key="15">
    <source>
        <dbReference type="PROSITE" id="PS50011"/>
    </source>
</evidence>
<dbReference type="GO" id="GO:0110031">
    <property type="term" value="P:negative regulation of G2/MI transition of meiotic cell cycle"/>
    <property type="evidence" value="ECO:0000318"/>
    <property type="project" value="GO_Central"/>
</dbReference>
<accession>F0ZDP6</accession>
<keyword evidence="17" id="KW-1185">Reference proteome</keyword>
<evidence type="ECO:0000256" key="3">
    <source>
        <dbReference type="ARBA" id="ARBA00022679"/>
    </source>
</evidence>
<reference evidence="17" key="1">
    <citation type="journal article" date="2011" name="Genome Biol.">
        <title>Comparative genomics of the social amoebae Dictyostelium discoideum and Dictyostelium purpureum.</title>
        <authorList>
            <consortium name="US DOE Joint Genome Institute (JGI-PGF)"/>
            <person name="Sucgang R."/>
            <person name="Kuo A."/>
            <person name="Tian X."/>
            <person name="Salerno W."/>
            <person name="Parikh A."/>
            <person name="Feasley C.L."/>
            <person name="Dalin E."/>
            <person name="Tu H."/>
            <person name="Huang E."/>
            <person name="Barry K."/>
            <person name="Lindquist E."/>
            <person name="Shapiro H."/>
            <person name="Bruce D."/>
            <person name="Schmutz J."/>
            <person name="Salamov A."/>
            <person name="Fey P."/>
            <person name="Gaudet P."/>
            <person name="Anjard C."/>
            <person name="Babu M.M."/>
            <person name="Basu S."/>
            <person name="Bushmanova Y."/>
            <person name="van der Wel H."/>
            <person name="Katoh-Kurasawa M."/>
            <person name="Dinh C."/>
            <person name="Coutinho P.M."/>
            <person name="Saito T."/>
            <person name="Elias M."/>
            <person name="Schaap P."/>
            <person name="Kay R.R."/>
            <person name="Henrissat B."/>
            <person name="Eichinger L."/>
            <person name="Rivero F."/>
            <person name="Putnam N.H."/>
            <person name="West C.M."/>
            <person name="Loomis W.F."/>
            <person name="Chisholm R.L."/>
            <person name="Shaulsky G."/>
            <person name="Strassmann J.E."/>
            <person name="Queller D.C."/>
            <person name="Kuspa A."/>
            <person name="Grigoriev I.V."/>
        </authorList>
    </citation>
    <scope>NUCLEOTIDE SEQUENCE [LARGE SCALE GENOMIC DNA]</scope>
    <source>
        <strain evidence="17">QSDP1</strain>
    </source>
</reference>
<dbReference type="InterPro" id="IPR011009">
    <property type="entry name" value="Kinase-like_dom_sf"/>
</dbReference>
<dbReference type="STRING" id="5786.F0ZDP6"/>
<comment type="catalytic activity">
    <reaction evidence="10">
        <text>L-threonyl-[protein] + ATP = O-phospho-L-threonyl-[protein] + ADP + H(+)</text>
        <dbReference type="Rhea" id="RHEA:46608"/>
        <dbReference type="Rhea" id="RHEA-COMP:11060"/>
        <dbReference type="Rhea" id="RHEA-COMP:11605"/>
        <dbReference type="ChEBI" id="CHEBI:15378"/>
        <dbReference type="ChEBI" id="CHEBI:30013"/>
        <dbReference type="ChEBI" id="CHEBI:30616"/>
        <dbReference type="ChEBI" id="CHEBI:61977"/>
        <dbReference type="ChEBI" id="CHEBI:456216"/>
        <dbReference type="EC" id="2.7.11.1"/>
    </reaction>
</comment>
<evidence type="ECO:0000256" key="5">
    <source>
        <dbReference type="ARBA" id="ARBA00022741"/>
    </source>
</evidence>
<dbReference type="eggNOG" id="KOG0601">
    <property type="taxonomic scope" value="Eukaryota"/>
</dbReference>
<dbReference type="Proteomes" id="UP000001064">
    <property type="component" value="Unassembled WGS sequence"/>
</dbReference>
<evidence type="ECO:0000256" key="10">
    <source>
        <dbReference type="ARBA" id="ARBA00047899"/>
    </source>
</evidence>
<dbReference type="FunFam" id="1.10.510.10:FF:001421">
    <property type="entry name" value="Membrane-associated tyrosine-and threonine-specific cdc2-inhibitory kinase-like Protein"/>
    <property type="match status" value="1"/>
</dbReference>
<dbReference type="PROSITE" id="PS50011">
    <property type="entry name" value="PROTEIN_KINASE_DOM"/>
    <property type="match status" value="1"/>
</dbReference>
<dbReference type="GO" id="GO:0046872">
    <property type="term" value="F:metal ion binding"/>
    <property type="evidence" value="ECO:0007669"/>
    <property type="project" value="UniProtKB-KW"/>
</dbReference>
<dbReference type="InterPro" id="IPR000719">
    <property type="entry name" value="Prot_kinase_dom"/>
</dbReference>
<dbReference type="GO" id="GO:0004672">
    <property type="term" value="F:protein kinase activity"/>
    <property type="evidence" value="ECO:0000318"/>
    <property type="project" value="GO_Central"/>
</dbReference>
<dbReference type="GO" id="GO:0005634">
    <property type="term" value="C:nucleus"/>
    <property type="evidence" value="ECO:0000318"/>
    <property type="project" value="GO_Central"/>
</dbReference>
<dbReference type="SMART" id="SM00220">
    <property type="entry name" value="S_TKc"/>
    <property type="match status" value="1"/>
</dbReference>
<keyword evidence="6" id="KW-0418">Kinase</keyword>
<evidence type="ECO:0000256" key="6">
    <source>
        <dbReference type="ARBA" id="ARBA00022777"/>
    </source>
</evidence>
<dbReference type="Gene3D" id="3.30.200.20">
    <property type="entry name" value="Phosphorylase Kinase, domain 1"/>
    <property type="match status" value="1"/>
</dbReference>
<dbReference type="PANTHER" id="PTHR11042:SF177">
    <property type="entry name" value="PROTEIN KINASE DDB_G0291842-RELATED"/>
    <property type="match status" value="1"/>
</dbReference>
<dbReference type="GO" id="GO:0005524">
    <property type="term" value="F:ATP binding"/>
    <property type="evidence" value="ECO:0007669"/>
    <property type="project" value="UniProtKB-UniRule"/>
</dbReference>
<dbReference type="GO" id="GO:0005737">
    <property type="term" value="C:cytoplasm"/>
    <property type="evidence" value="ECO:0000318"/>
    <property type="project" value="GO_Central"/>
</dbReference>
<dbReference type="EC" id="2.7.11.1" evidence="1"/>
<dbReference type="InParanoid" id="F0ZDP6"/>
<evidence type="ECO:0000256" key="2">
    <source>
        <dbReference type="ARBA" id="ARBA00022527"/>
    </source>
</evidence>
<dbReference type="VEuPathDB" id="AmoebaDB:DICPUDRAFT_29443"/>
<feature type="binding site" evidence="12">
    <location>
        <position position="108"/>
    </location>
    <ligand>
        <name>ATP</name>
        <dbReference type="ChEBI" id="CHEBI:30616"/>
    </ligand>
</feature>
<evidence type="ECO:0000256" key="8">
    <source>
        <dbReference type="ARBA" id="ARBA00022842"/>
    </source>
</evidence>
<keyword evidence="3" id="KW-0808">Transferase</keyword>
<dbReference type="SUPFAM" id="SSF56112">
    <property type="entry name" value="Protein kinase-like (PK-like)"/>
    <property type="match status" value="1"/>
</dbReference>